<keyword evidence="1" id="KW-0812">Transmembrane</keyword>
<keyword evidence="1" id="KW-0472">Membrane</keyword>
<evidence type="ECO:0000256" key="1">
    <source>
        <dbReference type="SAM" id="Phobius"/>
    </source>
</evidence>
<proteinExistence type="predicted"/>
<reference evidence="2" key="2">
    <citation type="submission" date="2020-09" db="EMBL/GenBank/DDBJ databases">
        <authorList>
            <person name="Sun Q."/>
            <person name="Zhou Y."/>
        </authorList>
    </citation>
    <scope>NUCLEOTIDE SEQUENCE</scope>
    <source>
        <strain evidence="2">CGMCC 1.15360</strain>
    </source>
</reference>
<gene>
    <name evidence="2" type="ORF">GCM10010990_27660</name>
</gene>
<name>A0A916Z4I9_9SPHN</name>
<dbReference type="AlphaFoldDB" id="A0A916Z4I9"/>
<dbReference type="RefSeq" id="WP_268235850.1">
    <property type="nucleotide sequence ID" value="NZ_BMIP01000006.1"/>
</dbReference>
<protein>
    <submittedName>
        <fullName evidence="2">Uncharacterized protein</fullName>
    </submittedName>
</protein>
<sequence>MEPFIPIIVALVGVIIAWKVLKGLVKTIALVAILAVAAIFVFGV</sequence>
<evidence type="ECO:0000313" key="3">
    <source>
        <dbReference type="Proteomes" id="UP000612349"/>
    </source>
</evidence>
<reference evidence="2" key="1">
    <citation type="journal article" date="2014" name="Int. J. Syst. Evol. Microbiol.">
        <title>Complete genome sequence of Corynebacterium casei LMG S-19264T (=DSM 44701T), isolated from a smear-ripened cheese.</title>
        <authorList>
            <consortium name="US DOE Joint Genome Institute (JGI-PGF)"/>
            <person name="Walter F."/>
            <person name="Albersmeier A."/>
            <person name="Kalinowski J."/>
            <person name="Ruckert C."/>
        </authorList>
    </citation>
    <scope>NUCLEOTIDE SEQUENCE</scope>
    <source>
        <strain evidence="2">CGMCC 1.15360</strain>
    </source>
</reference>
<accession>A0A916Z4I9</accession>
<organism evidence="2 3">
    <name type="scientific">Croceicoccus mobilis</name>
    <dbReference type="NCBI Taxonomy" id="1703339"/>
    <lineage>
        <taxon>Bacteria</taxon>
        <taxon>Pseudomonadati</taxon>
        <taxon>Pseudomonadota</taxon>
        <taxon>Alphaproteobacteria</taxon>
        <taxon>Sphingomonadales</taxon>
        <taxon>Erythrobacteraceae</taxon>
        <taxon>Croceicoccus</taxon>
    </lineage>
</organism>
<comment type="caution">
    <text evidence="2">The sequence shown here is derived from an EMBL/GenBank/DDBJ whole genome shotgun (WGS) entry which is preliminary data.</text>
</comment>
<keyword evidence="1" id="KW-1133">Transmembrane helix</keyword>
<keyword evidence="3" id="KW-1185">Reference proteome</keyword>
<dbReference type="EMBL" id="BMIP01000006">
    <property type="protein sequence ID" value="GGD76444.1"/>
    <property type="molecule type" value="Genomic_DNA"/>
</dbReference>
<evidence type="ECO:0000313" key="2">
    <source>
        <dbReference type="EMBL" id="GGD76444.1"/>
    </source>
</evidence>
<feature type="transmembrane region" description="Helical" evidence="1">
    <location>
        <begin position="27"/>
        <end position="43"/>
    </location>
</feature>
<dbReference type="Proteomes" id="UP000612349">
    <property type="component" value="Unassembled WGS sequence"/>
</dbReference>